<feature type="region of interest" description="Disordered" evidence="2">
    <location>
        <begin position="239"/>
        <end position="261"/>
    </location>
</feature>
<keyword evidence="1" id="KW-0175">Coiled coil</keyword>
<protein>
    <recommendedName>
        <fullName evidence="3">DUF3835 domain-containing protein</fullName>
    </recommendedName>
</protein>
<evidence type="ECO:0000313" key="4">
    <source>
        <dbReference type="EMBL" id="SGZ37916.1"/>
    </source>
</evidence>
<keyword evidence="5" id="KW-1185">Reference proteome</keyword>
<sequence length="977" mass="114467">MDNDILTFTELMEKRQRDGTVENINAITKTTDDSKYLTEQYELYNELIEQLKSELELSNQNDFIHPNSIPDDDVIDDGRVVGEFIISESHIFRNIGMDLFIPMETSPCIDFLKDRLVTMKETEFILENKLNNLVRNLKISYSILDPDLKDLADACIEHNNLQKMFNEDILIEKNLQTGDLMPAGIITGDDDYVFNDEYGIDNNDPNGIMEIVEELDNNGNTIVSKVLQANDITKIKQNESKQGKNYKKNKKKRDRLKAKKQRIKQEQQALDAQLKEVKEMNEQIKDQKEPVHEDSSTKDQKEFIPDIPIIKEVDLKDIKILGPKRNLESGNVEVPEYLKHTNPNKPAIAKEDLLDMNDLVAALEDMEVVDEELIKEEEDDDLVTDVTESDMILQDIHYDYEKLNKYLVEDEEEINLNFDEEDLYDESEFDVSKIIAESKTDSLSNRFEKFTKDINRPRPSNDIDYKPILKKNIGSTVINTNKQTKKTVSFANNLQIKEFENHKLFNRKNTFSNMAYYMYLDQSIEIEMDEVTISNTNKNKAVNENGDEEEELQTECLDISEVDDILSDTVKKLTGEDTIAMNDIIEKEIPEVVEEVVTPKKKMSRFKKESRRGKRNSLIFTESSEFNVFTNDDDQNVTEELVIEKDVILEHSDSNIYEEDEEGDESFNTLYQRSLEKTDSYFTEEELDEGREYAQNVILEHEEDYDEDDEEDLGPVDEDEYEAQKQNNEEKKKEEDDLQEILNKPYEFPEELIKAINEDKNIEVIQEPKVDYSQFRTTDEMAEAYNLGLYDDDKDEFTNKNYQRVEGMAIDYTDDTHKGYIIEHLEDFKGYNEQVEILKDDIAEFIHNTQNLEKQVDPSENDEGNEVMADIVEHDIEFTNEDEDEDEMNYFHVNDLNDDYRLDEDVLREDISKEYQRLKQKIIKMQKSEEVEKLKNQEEAVNDVLENEDPRQFEPLDEVGNPIKKSRFKQQRIKMNM</sequence>
<proteinExistence type="predicted"/>
<dbReference type="Proteomes" id="UP000183365">
    <property type="component" value="Unassembled WGS sequence"/>
</dbReference>
<dbReference type="VEuPathDB" id="FungiDB:HGUI_00116"/>
<dbReference type="EMBL" id="FQNF01000002">
    <property type="protein sequence ID" value="SGZ37916.1"/>
    <property type="molecule type" value="Genomic_DNA"/>
</dbReference>
<feature type="region of interest" description="Disordered" evidence="2">
    <location>
        <begin position="701"/>
        <end position="737"/>
    </location>
</feature>
<feature type="compositionally biased region" description="Acidic residues" evidence="2">
    <location>
        <begin position="701"/>
        <end position="721"/>
    </location>
</feature>
<evidence type="ECO:0000256" key="1">
    <source>
        <dbReference type="SAM" id="Coils"/>
    </source>
</evidence>
<dbReference type="GO" id="GO:1990114">
    <property type="term" value="P:RNA polymerase II core complex assembly"/>
    <property type="evidence" value="ECO:0007669"/>
    <property type="project" value="TreeGrafter"/>
</dbReference>
<accession>A0A1L0AW74</accession>
<dbReference type="Pfam" id="PF12927">
    <property type="entry name" value="DUF3835"/>
    <property type="match status" value="1"/>
</dbReference>
<dbReference type="PANTHER" id="PTHR12674:SF2">
    <property type="entry name" value="PREFOLDIN SUBUNIT 5"/>
    <property type="match status" value="1"/>
</dbReference>
<organism evidence="4 5">
    <name type="scientific">Hanseniaspora guilliermondii</name>
    <dbReference type="NCBI Taxonomy" id="56406"/>
    <lineage>
        <taxon>Eukaryota</taxon>
        <taxon>Fungi</taxon>
        <taxon>Dikarya</taxon>
        <taxon>Ascomycota</taxon>
        <taxon>Saccharomycotina</taxon>
        <taxon>Saccharomycetes</taxon>
        <taxon>Saccharomycodales</taxon>
        <taxon>Saccharomycodaceae</taxon>
        <taxon>Hanseniaspora</taxon>
    </lineage>
</organism>
<dbReference type="GO" id="GO:1990115">
    <property type="term" value="P:RNA polymerase III assembly"/>
    <property type="evidence" value="ECO:0007669"/>
    <property type="project" value="TreeGrafter"/>
</dbReference>
<evidence type="ECO:0000313" key="5">
    <source>
        <dbReference type="Proteomes" id="UP000183365"/>
    </source>
</evidence>
<feature type="region of interest" description="Disordered" evidence="2">
    <location>
        <begin position="943"/>
        <end position="970"/>
    </location>
</feature>
<dbReference type="PANTHER" id="PTHR12674">
    <property type="entry name" value="PREFOLDIN SUBUNIT 5"/>
    <property type="match status" value="1"/>
</dbReference>
<gene>
    <name evidence="4" type="ORF">HGUI_00116</name>
</gene>
<reference evidence="5" key="1">
    <citation type="submission" date="2016-11" db="EMBL/GenBank/DDBJ databases">
        <authorList>
            <person name="Guldener U."/>
        </authorList>
    </citation>
    <scope>NUCLEOTIDE SEQUENCE [LARGE SCALE GENOMIC DNA]</scope>
</reference>
<dbReference type="GO" id="GO:0051082">
    <property type="term" value="F:unfolded protein binding"/>
    <property type="evidence" value="ECO:0007669"/>
    <property type="project" value="InterPro"/>
</dbReference>
<dbReference type="AlphaFoldDB" id="A0A1L0AW74"/>
<evidence type="ECO:0000256" key="2">
    <source>
        <dbReference type="SAM" id="MobiDB-lite"/>
    </source>
</evidence>
<evidence type="ECO:0000259" key="3">
    <source>
        <dbReference type="Pfam" id="PF12927"/>
    </source>
</evidence>
<name>A0A1L0AW74_9ASCO</name>
<dbReference type="GO" id="GO:0016272">
    <property type="term" value="C:prefoldin complex"/>
    <property type="evidence" value="ECO:0007669"/>
    <property type="project" value="InterPro"/>
</dbReference>
<feature type="compositionally biased region" description="Basic residues" evidence="2">
    <location>
        <begin position="244"/>
        <end position="261"/>
    </location>
</feature>
<dbReference type="InterPro" id="IPR011599">
    <property type="entry name" value="PFD_alpha_archaea"/>
</dbReference>
<feature type="coiled-coil region" evidence="1">
    <location>
        <begin position="34"/>
        <end position="61"/>
    </location>
</feature>
<dbReference type="OrthoDB" id="3973066at2759"/>
<dbReference type="GO" id="GO:1990113">
    <property type="term" value="P:RNA polymerase I assembly"/>
    <property type="evidence" value="ECO:0007669"/>
    <property type="project" value="TreeGrafter"/>
</dbReference>
<dbReference type="InterPro" id="IPR024325">
    <property type="entry name" value="DUF3835"/>
</dbReference>
<dbReference type="GO" id="GO:0005737">
    <property type="term" value="C:cytoplasm"/>
    <property type="evidence" value="ECO:0007669"/>
    <property type="project" value="TreeGrafter"/>
</dbReference>
<feature type="domain" description="DUF3835" evidence="3">
    <location>
        <begin position="867"/>
        <end position="973"/>
    </location>
</feature>
<feature type="region of interest" description="Disordered" evidence="2">
    <location>
        <begin position="280"/>
        <end position="300"/>
    </location>
</feature>
<dbReference type="GO" id="GO:0006457">
    <property type="term" value="P:protein folding"/>
    <property type="evidence" value="ECO:0007669"/>
    <property type="project" value="InterPro"/>
</dbReference>